<name>A0A3N6P2U5_9BURK</name>
<evidence type="ECO:0008006" key="4">
    <source>
        <dbReference type="Google" id="ProtNLM"/>
    </source>
</evidence>
<dbReference type="AlphaFoldDB" id="A0A3N6P2U5"/>
<comment type="caution">
    <text evidence="2">The sequence shown here is derived from an EMBL/GenBank/DDBJ whole genome shotgun (WGS) entry which is preliminary data.</text>
</comment>
<keyword evidence="3" id="KW-1185">Reference proteome</keyword>
<sequence length="260" mass="26847">MMYAKERFLASTRATALTAAICGCLAVTACGGSNPVDSVAQSVAKASYSPFNVTIQPGQSAASLTLNAGETEPRFALTLPVGSTAVKIEAAGGTGSPVLTLSPDADFSTSTLEFKCVSARTCQWAFPALTQPKAVYIQVGTRSSYSNVTLNTYVGPQPNKVIPLNTGEPMSGLSGPVATDVFFTFNVPAGASQLNATLSEGNGGGQLVVNESLTDFSGMYAEPANTITRTVVAGKTYYFFPMASATGGSYSNYTLTGYAQ</sequence>
<gene>
    <name evidence="2" type="ORF">D1Y85_06520</name>
</gene>
<accession>A0A3N6P2U5</accession>
<proteinExistence type="predicted"/>
<protein>
    <recommendedName>
        <fullName evidence="4">Peptidase C-terminal archaeal/bacterial domain-containing protein</fullName>
    </recommendedName>
</protein>
<keyword evidence="1" id="KW-0732">Signal</keyword>
<evidence type="ECO:0000256" key="1">
    <source>
        <dbReference type="SAM" id="SignalP"/>
    </source>
</evidence>
<dbReference type="RefSeq" id="WP_124150241.1">
    <property type="nucleotide sequence ID" value="NZ_RQIS01000004.1"/>
</dbReference>
<dbReference type="Proteomes" id="UP000272778">
    <property type="component" value="Unassembled WGS sequence"/>
</dbReference>
<feature type="chain" id="PRO_5017971496" description="Peptidase C-terminal archaeal/bacterial domain-containing protein" evidence="1">
    <location>
        <begin position="30"/>
        <end position="260"/>
    </location>
</feature>
<organism evidence="2 3">
    <name type="scientific">Paraburkholderia dinghuensis</name>
    <dbReference type="NCBI Taxonomy" id="2305225"/>
    <lineage>
        <taxon>Bacteria</taxon>
        <taxon>Pseudomonadati</taxon>
        <taxon>Pseudomonadota</taxon>
        <taxon>Betaproteobacteria</taxon>
        <taxon>Burkholderiales</taxon>
        <taxon>Burkholderiaceae</taxon>
        <taxon>Paraburkholderia</taxon>
    </lineage>
</organism>
<evidence type="ECO:0000313" key="2">
    <source>
        <dbReference type="EMBL" id="RQH07763.1"/>
    </source>
</evidence>
<evidence type="ECO:0000313" key="3">
    <source>
        <dbReference type="Proteomes" id="UP000272778"/>
    </source>
</evidence>
<dbReference type="Gene3D" id="2.60.120.380">
    <property type="match status" value="2"/>
</dbReference>
<reference evidence="2 3" key="1">
    <citation type="submission" date="2018-11" db="EMBL/GenBank/DDBJ databases">
        <title>Paraburkholderia sp. DHOA04, isolated from soil.</title>
        <authorList>
            <person name="Gao Z.-H."/>
            <person name="Qiu L.-H."/>
            <person name="Fu J.-C."/>
        </authorList>
    </citation>
    <scope>NUCLEOTIDE SEQUENCE [LARGE SCALE GENOMIC DNA]</scope>
    <source>
        <strain evidence="2 3">DHOA04</strain>
    </source>
</reference>
<dbReference type="EMBL" id="RQIS01000004">
    <property type="protein sequence ID" value="RQH07763.1"/>
    <property type="molecule type" value="Genomic_DNA"/>
</dbReference>
<dbReference type="OrthoDB" id="9090285at2"/>
<feature type="signal peptide" evidence="1">
    <location>
        <begin position="1"/>
        <end position="29"/>
    </location>
</feature>
<dbReference type="PROSITE" id="PS51257">
    <property type="entry name" value="PROKAR_LIPOPROTEIN"/>
    <property type="match status" value="1"/>
</dbReference>